<dbReference type="InterPro" id="IPR000058">
    <property type="entry name" value="Znf_AN1"/>
</dbReference>
<comment type="caution">
    <text evidence="7">The sequence shown here is derived from an EMBL/GenBank/DDBJ whole genome shotgun (WGS) entry which is preliminary data.</text>
</comment>
<evidence type="ECO:0000256" key="1">
    <source>
        <dbReference type="ARBA" id="ARBA00022723"/>
    </source>
</evidence>
<feature type="compositionally biased region" description="Basic residues" evidence="5">
    <location>
        <begin position="216"/>
        <end position="227"/>
    </location>
</feature>
<evidence type="ECO:0000313" key="8">
    <source>
        <dbReference type="Proteomes" id="UP000663844"/>
    </source>
</evidence>
<feature type="domain" description="AN1-type" evidence="6">
    <location>
        <begin position="4"/>
        <end position="52"/>
    </location>
</feature>
<sequence length="227" mass="26366">MEFSTLGQHCSMKTCNQLDFLPMKCNLCSIVFCKEHIKYEEHQCPSFYRKNVEVPVCSSCNNGASLRNRECRCDPSLKKREKVYSYKCSVISCKQHEAIEVKCYKCSKRFCLKHRFPDDHKCQRFENIERSVKISSDTTIECTRNTNTIVENKNQSNNATTTEDDKLLALTVQLSLNRIAQEENDFLLAKALQESEQEETRRNRATPMVTTSNSNHRPKRKKTCSIQ</sequence>
<dbReference type="Proteomes" id="UP000663844">
    <property type="component" value="Unassembled WGS sequence"/>
</dbReference>
<evidence type="ECO:0000256" key="3">
    <source>
        <dbReference type="ARBA" id="ARBA00022833"/>
    </source>
</evidence>
<dbReference type="PANTHER" id="PTHR14677">
    <property type="entry name" value="ARSENITE INDUCUBLE RNA ASSOCIATED PROTEIN AIP-1-RELATED"/>
    <property type="match status" value="1"/>
</dbReference>
<dbReference type="GO" id="GO:0043161">
    <property type="term" value="P:proteasome-mediated ubiquitin-dependent protein catabolic process"/>
    <property type="evidence" value="ECO:0007669"/>
    <property type="project" value="TreeGrafter"/>
</dbReference>
<gene>
    <name evidence="7" type="ORF">OXD698_LOCUS34186</name>
</gene>
<dbReference type="InterPro" id="IPR035896">
    <property type="entry name" value="AN1-like_Znf"/>
</dbReference>
<feature type="domain" description="AN1-type" evidence="6">
    <location>
        <begin position="82"/>
        <end position="130"/>
    </location>
</feature>
<evidence type="ECO:0000313" key="7">
    <source>
        <dbReference type="EMBL" id="CAF4079063.1"/>
    </source>
</evidence>
<keyword evidence="3" id="KW-0862">Zinc</keyword>
<keyword evidence="1" id="KW-0479">Metal-binding</keyword>
<keyword evidence="2 4" id="KW-0863">Zinc-finger</keyword>
<evidence type="ECO:0000256" key="4">
    <source>
        <dbReference type="PROSITE-ProRule" id="PRU00449"/>
    </source>
</evidence>
<dbReference type="EMBL" id="CAJOAZ010004884">
    <property type="protein sequence ID" value="CAF4079063.1"/>
    <property type="molecule type" value="Genomic_DNA"/>
</dbReference>
<dbReference type="Gene3D" id="4.10.1110.10">
    <property type="entry name" value="AN1-like Zinc finger"/>
    <property type="match status" value="2"/>
</dbReference>
<accession>A0A819TV67</accession>
<feature type="region of interest" description="Disordered" evidence="5">
    <location>
        <begin position="195"/>
        <end position="227"/>
    </location>
</feature>
<evidence type="ECO:0000256" key="5">
    <source>
        <dbReference type="SAM" id="MobiDB-lite"/>
    </source>
</evidence>
<dbReference type="SUPFAM" id="SSF118310">
    <property type="entry name" value="AN1-like Zinc finger"/>
    <property type="match status" value="2"/>
</dbReference>
<organism evidence="7 8">
    <name type="scientific">Adineta steineri</name>
    <dbReference type="NCBI Taxonomy" id="433720"/>
    <lineage>
        <taxon>Eukaryota</taxon>
        <taxon>Metazoa</taxon>
        <taxon>Spiralia</taxon>
        <taxon>Gnathifera</taxon>
        <taxon>Rotifera</taxon>
        <taxon>Eurotatoria</taxon>
        <taxon>Bdelloidea</taxon>
        <taxon>Adinetida</taxon>
        <taxon>Adinetidae</taxon>
        <taxon>Adineta</taxon>
    </lineage>
</organism>
<dbReference type="Pfam" id="PF01428">
    <property type="entry name" value="zf-AN1"/>
    <property type="match status" value="2"/>
</dbReference>
<reference evidence="7" key="1">
    <citation type="submission" date="2021-02" db="EMBL/GenBank/DDBJ databases">
        <authorList>
            <person name="Nowell W R."/>
        </authorList>
    </citation>
    <scope>NUCLEOTIDE SEQUENCE</scope>
</reference>
<dbReference type="GO" id="GO:0008270">
    <property type="term" value="F:zinc ion binding"/>
    <property type="evidence" value="ECO:0007669"/>
    <property type="project" value="UniProtKB-KW"/>
</dbReference>
<dbReference type="PANTHER" id="PTHR14677:SF20">
    <property type="entry name" value="ZINC FINGER AN1-TYPE CONTAINING 2A-RELATED"/>
    <property type="match status" value="1"/>
</dbReference>
<dbReference type="GO" id="GO:0005783">
    <property type="term" value="C:endoplasmic reticulum"/>
    <property type="evidence" value="ECO:0007669"/>
    <property type="project" value="TreeGrafter"/>
</dbReference>
<proteinExistence type="predicted"/>
<evidence type="ECO:0000256" key="2">
    <source>
        <dbReference type="ARBA" id="ARBA00022771"/>
    </source>
</evidence>
<dbReference type="SMART" id="SM00154">
    <property type="entry name" value="ZnF_AN1"/>
    <property type="match status" value="2"/>
</dbReference>
<dbReference type="GO" id="GO:0045047">
    <property type="term" value="P:protein targeting to ER"/>
    <property type="evidence" value="ECO:0007669"/>
    <property type="project" value="TreeGrafter"/>
</dbReference>
<evidence type="ECO:0000259" key="6">
    <source>
        <dbReference type="PROSITE" id="PS51039"/>
    </source>
</evidence>
<dbReference type="PROSITE" id="PS51039">
    <property type="entry name" value="ZF_AN1"/>
    <property type="match status" value="2"/>
</dbReference>
<dbReference type="AlphaFoldDB" id="A0A819TV67"/>
<name>A0A819TV67_9BILA</name>
<protein>
    <recommendedName>
        <fullName evidence="6">AN1-type domain-containing protein</fullName>
    </recommendedName>
</protein>